<gene>
    <name evidence="1" type="ORF">WS71_17320</name>
</gene>
<reference evidence="1 2" key="1">
    <citation type="submission" date="2015-12" db="EMBL/GenBank/DDBJ databases">
        <title>Diversity of Burkholderia near neighbor genomes.</title>
        <authorList>
            <person name="Sahl J."/>
            <person name="Wagner D."/>
            <person name="Keim P."/>
        </authorList>
    </citation>
    <scope>NUCLEOTIDE SEQUENCE [LARGE SCALE GENOMIC DNA]</scope>
    <source>
        <strain evidence="1 2">BDU8</strain>
    </source>
</reference>
<dbReference type="AlphaFoldDB" id="A0A1B4FZP1"/>
<evidence type="ECO:0000313" key="2">
    <source>
        <dbReference type="Proteomes" id="UP000067711"/>
    </source>
</evidence>
<accession>A0A1B4FZP1</accession>
<organism evidence="1 2">
    <name type="scientific">Burkholderia mayonis</name>
    <dbReference type="NCBI Taxonomy" id="1385591"/>
    <lineage>
        <taxon>Bacteria</taxon>
        <taxon>Pseudomonadati</taxon>
        <taxon>Pseudomonadota</taxon>
        <taxon>Betaproteobacteria</taxon>
        <taxon>Burkholderiales</taxon>
        <taxon>Burkholderiaceae</taxon>
        <taxon>Burkholderia</taxon>
        <taxon>pseudomallei group</taxon>
    </lineage>
</organism>
<name>A0A1B4FZP1_9BURK</name>
<evidence type="ECO:0000313" key="1">
    <source>
        <dbReference type="EMBL" id="AOJ09138.1"/>
    </source>
</evidence>
<proteinExistence type="predicted"/>
<protein>
    <submittedName>
        <fullName evidence="1">Uncharacterized protein</fullName>
    </submittedName>
</protein>
<sequence>MQVQKTPDASEYREQLLGFNEKVRRLEHTRFFQGPAVTFSLNRVSAKILSVNQIIDEDGDAATEMKMQTEVSDFDLRHLDRDNIDAFTLTYRMLTQSNDRFSIARLAENYEFAHPIFRDAFTQLRDQNTLFLSTGSPLQPNGHAITYRDVLDTVIYGELAHSNKKKAATFRHWTRWPAHEKCLWLVFDHALRCSMEILQHFRDLNAATLMAHFAVPLREESVFERLQEKGIIRKDLVFSSSRGND</sequence>
<dbReference type="Proteomes" id="UP000067711">
    <property type="component" value="Chromosome 1"/>
</dbReference>
<dbReference type="EMBL" id="CP013389">
    <property type="protein sequence ID" value="AOJ09138.1"/>
    <property type="molecule type" value="Genomic_DNA"/>
</dbReference>